<dbReference type="Gene3D" id="2.130.10.10">
    <property type="entry name" value="YVTN repeat-like/Quinoprotein amine dehydrogenase"/>
    <property type="match status" value="2"/>
</dbReference>
<dbReference type="InterPro" id="IPR011048">
    <property type="entry name" value="Haem_d1_sf"/>
</dbReference>
<organism evidence="2 3">
    <name type="scientific">Denitrobaculum tricleocarpae</name>
    <dbReference type="NCBI Taxonomy" id="2591009"/>
    <lineage>
        <taxon>Bacteria</taxon>
        <taxon>Pseudomonadati</taxon>
        <taxon>Pseudomonadota</taxon>
        <taxon>Alphaproteobacteria</taxon>
        <taxon>Rhodospirillales</taxon>
        <taxon>Rhodospirillaceae</taxon>
        <taxon>Denitrobaculum</taxon>
    </lineage>
</organism>
<dbReference type="InterPro" id="IPR015943">
    <property type="entry name" value="WD40/YVTN_repeat-like_dom_sf"/>
</dbReference>
<proteinExistence type="predicted"/>
<sequence>MSATFHSKMRACAAALLAVLMLFSAAAGVSAREAMDNFIFVANRTTAEIAVIDIRKDEVVSRISTHGVPLHLLASKERRQLIATNGALQTLSLIDFDSRETLFRLELGFEPSFIELGPDDHLLAVGDDRGTLLIVSLEEQRELHRIEGLPEPGYSMFSAKGDRLFLSHRARGEISVIDVVEGRVSGSISLENISPETGGIAHLTRTPGGRYGFALHREGGGLSVLDLQKETAIDSVVLPGEHWRGFPTVDSQYVLVPNRNDDSLSVISARTRRESARFQGIRDMTGVNTALFGSVAFAFSRADRGVTMIDLLEQRIIRRFDLPSMPETAATTTDGLKVYVALVETDQVAVIDVIRGKVVKTIDDVGGEPWAVLAAGALNYCH</sequence>
<dbReference type="SUPFAM" id="SSF51004">
    <property type="entry name" value="C-terminal (heme d1) domain of cytochrome cd1-nitrite reductase"/>
    <property type="match status" value="2"/>
</dbReference>
<evidence type="ECO:0008006" key="4">
    <source>
        <dbReference type="Google" id="ProtNLM"/>
    </source>
</evidence>
<dbReference type="Proteomes" id="UP000315252">
    <property type="component" value="Unassembled WGS sequence"/>
</dbReference>
<dbReference type="EMBL" id="VHSH01000012">
    <property type="protein sequence ID" value="TQV72538.1"/>
    <property type="molecule type" value="Genomic_DNA"/>
</dbReference>
<dbReference type="PANTHER" id="PTHR47197">
    <property type="entry name" value="PROTEIN NIRF"/>
    <property type="match status" value="1"/>
</dbReference>
<feature type="chain" id="PRO_5021782488" description="YncE family protein" evidence="1">
    <location>
        <begin position="28"/>
        <end position="382"/>
    </location>
</feature>
<feature type="signal peptide" evidence="1">
    <location>
        <begin position="1"/>
        <end position="27"/>
    </location>
</feature>
<evidence type="ECO:0000313" key="3">
    <source>
        <dbReference type="Proteomes" id="UP000315252"/>
    </source>
</evidence>
<protein>
    <recommendedName>
        <fullName evidence="4">YncE family protein</fullName>
    </recommendedName>
</protein>
<comment type="caution">
    <text evidence="2">The sequence shown here is derived from an EMBL/GenBank/DDBJ whole genome shotgun (WGS) entry which is preliminary data.</text>
</comment>
<keyword evidence="1" id="KW-0732">Signal</keyword>
<gene>
    <name evidence="2" type="ORF">FKG95_26085</name>
</gene>
<accession>A0A545T5T6</accession>
<name>A0A545T5T6_9PROT</name>
<reference evidence="2 3" key="1">
    <citation type="submission" date="2019-06" db="EMBL/GenBank/DDBJ databases">
        <title>Whole genome sequence for Rhodospirillaceae sp. R148.</title>
        <authorList>
            <person name="Wang G."/>
        </authorList>
    </citation>
    <scope>NUCLEOTIDE SEQUENCE [LARGE SCALE GENOMIC DNA]</scope>
    <source>
        <strain evidence="2 3">R148</strain>
    </source>
</reference>
<keyword evidence="3" id="KW-1185">Reference proteome</keyword>
<dbReference type="AlphaFoldDB" id="A0A545T5T6"/>
<evidence type="ECO:0000313" key="2">
    <source>
        <dbReference type="EMBL" id="TQV72538.1"/>
    </source>
</evidence>
<dbReference type="OrthoDB" id="195736at2"/>
<dbReference type="RefSeq" id="WP_142899385.1">
    <property type="nucleotide sequence ID" value="NZ_ML660063.1"/>
</dbReference>
<evidence type="ECO:0000256" key="1">
    <source>
        <dbReference type="SAM" id="SignalP"/>
    </source>
</evidence>
<dbReference type="PANTHER" id="PTHR47197:SF3">
    <property type="entry name" value="DIHYDRO-HEME D1 DEHYDROGENASE"/>
    <property type="match status" value="1"/>
</dbReference>
<dbReference type="InterPro" id="IPR051200">
    <property type="entry name" value="Host-pathogen_enzymatic-act"/>
</dbReference>